<evidence type="ECO:0000313" key="2">
    <source>
        <dbReference type="EMBL" id="DAF91151.1"/>
    </source>
</evidence>
<sequence>MGQGDITPKGTGKGRKWAQIAQRKTNKGRKWAQITHTQGQDRADRTNRHGTTSKMAQLPHTKHRRGRYQVKNGAVDPNPRRG</sequence>
<proteinExistence type="predicted"/>
<protein>
    <submittedName>
        <fullName evidence="2">Uncharacterized protein</fullName>
    </submittedName>
</protein>
<name>A0A8S5U9J3_9CAUD</name>
<feature type="region of interest" description="Disordered" evidence="1">
    <location>
        <begin position="1"/>
        <end position="82"/>
    </location>
</feature>
<reference evidence="2" key="1">
    <citation type="journal article" date="2021" name="Proc. Natl. Acad. Sci. U.S.A.">
        <title>A Catalog of Tens of Thousands of Viruses from Human Metagenomes Reveals Hidden Associations with Chronic Diseases.</title>
        <authorList>
            <person name="Tisza M.J."/>
            <person name="Buck C.B."/>
        </authorList>
    </citation>
    <scope>NUCLEOTIDE SEQUENCE</scope>
    <source>
        <strain evidence="2">CtKNZ79</strain>
    </source>
</reference>
<dbReference type="EMBL" id="BK016045">
    <property type="protein sequence ID" value="DAF91151.1"/>
    <property type="molecule type" value="Genomic_DNA"/>
</dbReference>
<evidence type="ECO:0000256" key="1">
    <source>
        <dbReference type="SAM" id="MobiDB-lite"/>
    </source>
</evidence>
<accession>A0A8S5U9J3</accession>
<organism evidence="2">
    <name type="scientific">Siphoviridae sp. ctKNZ79</name>
    <dbReference type="NCBI Taxonomy" id="2825440"/>
    <lineage>
        <taxon>Viruses</taxon>
        <taxon>Duplodnaviria</taxon>
        <taxon>Heunggongvirae</taxon>
        <taxon>Uroviricota</taxon>
        <taxon>Caudoviricetes</taxon>
    </lineage>
</organism>